<name>A0A9Q9SUQ6_MOOP1</name>
<proteinExistence type="predicted"/>
<reference evidence="1" key="2">
    <citation type="submission" date="2022-10" db="EMBL/GenBank/DDBJ databases">
        <authorList>
            <person name="Ngo T.-E."/>
        </authorList>
    </citation>
    <scope>NUCLEOTIDE SEQUENCE</scope>
    <source>
        <strain evidence="1">JHB</strain>
    </source>
</reference>
<gene>
    <name evidence="1" type="ORF">BJP36_38680</name>
</gene>
<reference evidence="1" key="1">
    <citation type="journal article" date="2017" name="Proc. Natl. Acad. Sci. U.S.A.">
        <title>Comparative genomics uncovers the prolific and distinctive metabolic potential of the cyanobacterial genus Moorea.</title>
        <authorList>
            <person name="Leao T."/>
            <person name="Castelao G."/>
            <person name="Korobeynikov A."/>
            <person name="Monroe E.A."/>
            <person name="Podell S."/>
            <person name="Glukhov E."/>
            <person name="Allen E.E."/>
            <person name="Gerwick W.H."/>
            <person name="Gerwick L."/>
        </authorList>
    </citation>
    <scope>NUCLEOTIDE SEQUENCE</scope>
    <source>
        <strain evidence="1">JHB</strain>
    </source>
</reference>
<sequence>MRSRHSAIASFFSECCAWKGNFLGIHIVALLSITIDKITFYRMF</sequence>
<organism evidence="1">
    <name type="scientific">Moorena producens (strain JHB)</name>
    <dbReference type="NCBI Taxonomy" id="1454205"/>
    <lineage>
        <taxon>Bacteria</taxon>
        <taxon>Bacillati</taxon>
        <taxon>Cyanobacteriota</taxon>
        <taxon>Cyanophyceae</taxon>
        <taxon>Coleofasciculales</taxon>
        <taxon>Coleofasciculaceae</taxon>
        <taxon>Moorena</taxon>
    </lineage>
</organism>
<protein>
    <submittedName>
        <fullName evidence="1">Uncharacterized protein</fullName>
    </submittedName>
</protein>
<dbReference type="EMBL" id="CP017708">
    <property type="protein sequence ID" value="WAN70000.1"/>
    <property type="molecule type" value="Genomic_DNA"/>
</dbReference>
<dbReference type="AlphaFoldDB" id="A0A9Q9SUQ6"/>
<dbReference type="Proteomes" id="UP000176944">
    <property type="component" value="Chromosome"/>
</dbReference>
<evidence type="ECO:0000313" key="1">
    <source>
        <dbReference type="EMBL" id="WAN70000.1"/>
    </source>
</evidence>
<accession>A0A9Q9SUQ6</accession>